<accession>A0A4C1W1U3</accession>
<evidence type="ECO:0000313" key="3">
    <source>
        <dbReference type="Proteomes" id="UP000299102"/>
    </source>
</evidence>
<organism evidence="2 3">
    <name type="scientific">Eumeta variegata</name>
    <name type="common">Bagworm moth</name>
    <name type="synonym">Eumeta japonica</name>
    <dbReference type="NCBI Taxonomy" id="151549"/>
    <lineage>
        <taxon>Eukaryota</taxon>
        <taxon>Metazoa</taxon>
        <taxon>Ecdysozoa</taxon>
        <taxon>Arthropoda</taxon>
        <taxon>Hexapoda</taxon>
        <taxon>Insecta</taxon>
        <taxon>Pterygota</taxon>
        <taxon>Neoptera</taxon>
        <taxon>Endopterygota</taxon>
        <taxon>Lepidoptera</taxon>
        <taxon>Glossata</taxon>
        <taxon>Ditrysia</taxon>
        <taxon>Tineoidea</taxon>
        <taxon>Psychidae</taxon>
        <taxon>Oiketicinae</taxon>
        <taxon>Eumeta</taxon>
    </lineage>
</organism>
<evidence type="ECO:0000256" key="1">
    <source>
        <dbReference type="SAM" id="MobiDB-lite"/>
    </source>
</evidence>
<dbReference type="AlphaFoldDB" id="A0A4C1W1U3"/>
<proteinExistence type="predicted"/>
<gene>
    <name evidence="2" type="ORF">EVAR_86744_1</name>
</gene>
<protein>
    <submittedName>
        <fullName evidence="2">Uncharacterized protein</fullName>
    </submittedName>
</protein>
<name>A0A4C1W1U3_EUMVA</name>
<dbReference type="Proteomes" id="UP000299102">
    <property type="component" value="Unassembled WGS sequence"/>
</dbReference>
<dbReference type="EMBL" id="BGZK01000454">
    <property type="protein sequence ID" value="GBP44522.1"/>
    <property type="molecule type" value="Genomic_DNA"/>
</dbReference>
<reference evidence="2 3" key="1">
    <citation type="journal article" date="2019" name="Commun. Biol.">
        <title>The bagworm genome reveals a unique fibroin gene that provides high tensile strength.</title>
        <authorList>
            <person name="Kono N."/>
            <person name="Nakamura H."/>
            <person name="Ohtoshi R."/>
            <person name="Tomita M."/>
            <person name="Numata K."/>
            <person name="Arakawa K."/>
        </authorList>
    </citation>
    <scope>NUCLEOTIDE SEQUENCE [LARGE SCALE GENOMIC DNA]</scope>
</reference>
<comment type="caution">
    <text evidence="2">The sequence shown here is derived from an EMBL/GenBank/DDBJ whole genome shotgun (WGS) entry which is preliminary data.</text>
</comment>
<evidence type="ECO:0000313" key="2">
    <source>
        <dbReference type="EMBL" id="GBP44522.1"/>
    </source>
</evidence>
<keyword evidence="3" id="KW-1185">Reference proteome</keyword>
<feature type="region of interest" description="Disordered" evidence="1">
    <location>
        <begin position="40"/>
        <end position="65"/>
    </location>
</feature>
<sequence>MGGPPPPAAARRPALAPRSALWSILFMALPCNPFQIQMTLAGSNKRGRDSREPEQQGVSGKQRATDLWSIHGRVLPPVSATAPCCNRNN</sequence>